<name>A0A977L2T6_9CYAN</name>
<dbReference type="AlphaFoldDB" id="A0A977L2T6"/>
<proteinExistence type="predicted"/>
<dbReference type="EMBL" id="CP073041">
    <property type="protein sequence ID" value="UXE64487.1"/>
    <property type="molecule type" value="Genomic_DNA"/>
</dbReference>
<reference evidence="1" key="1">
    <citation type="submission" date="2021-04" db="EMBL/GenBank/DDBJ databases">
        <title>Genome sequence of Woronichinia naegeliana from Washington state freshwater lake bloom.</title>
        <authorList>
            <person name="Dreher T.W."/>
        </authorList>
    </citation>
    <scope>NUCLEOTIDE SEQUENCE</scope>
    <source>
        <strain evidence="1">WA131</strain>
    </source>
</reference>
<gene>
    <name evidence="1" type="ORF">KA717_19685</name>
</gene>
<dbReference type="KEGG" id="wna:KA717_19685"/>
<dbReference type="Proteomes" id="UP001065613">
    <property type="component" value="Chromosome"/>
</dbReference>
<protein>
    <submittedName>
        <fullName evidence="1">Uncharacterized protein</fullName>
    </submittedName>
</protein>
<accession>A0A977L2T6</accession>
<evidence type="ECO:0000313" key="1">
    <source>
        <dbReference type="EMBL" id="UXE64487.1"/>
    </source>
</evidence>
<sequence>MIAKEYEATLQENLSRAEYLFLFVVVGCLQILQDMRLERIAEALPIPILMESRRRKIQRFLNLEKLSIEKIWFPCVKELIKKPEKCVKNGCVYLGSAEKVHKTNLDATGGEKW</sequence>
<organism evidence="1">
    <name type="scientific">Woronichinia naegeliana WA131</name>
    <dbReference type="NCBI Taxonomy" id="2824559"/>
    <lineage>
        <taxon>Bacteria</taxon>
        <taxon>Bacillati</taxon>
        <taxon>Cyanobacteriota</taxon>
        <taxon>Cyanophyceae</taxon>
        <taxon>Synechococcales</taxon>
        <taxon>Coelosphaeriaceae</taxon>
        <taxon>Woronichinia</taxon>
    </lineage>
</organism>